<protein>
    <submittedName>
        <fullName evidence="3">FHA domain-containing protein</fullName>
    </submittedName>
</protein>
<dbReference type="InterPro" id="IPR008984">
    <property type="entry name" value="SMAD_FHA_dom_sf"/>
</dbReference>
<organism evidence="3 4">
    <name type="scientific">Lentisphaera profundi</name>
    <dbReference type="NCBI Taxonomy" id="1658616"/>
    <lineage>
        <taxon>Bacteria</taxon>
        <taxon>Pseudomonadati</taxon>
        <taxon>Lentisphaerota</taxon>
        <taxon>Lentisphaeria</taxon>
        <taxon>Lentisphaerales</taxon>
        <taxon>Lentisphaeraceae</taxon>
        <taxon>Lentisphaera</taxon>
    </lineage>
</organism>
<sequence>MATPKIIVLSEIMRGKNFELTGNMYTIGRTDDREICIPDGTISSYHAEIERNGEIYTARDKGSTNGTRINGIRITEQVLNNSDILQVGGIELLFDCEEKGNTTAITTQTAISLDDIGGAFDPSELKNISGGMDASTSGKGTSKVIIGIIAALVVVLGVVIFFLVKKLA</sequence>
<gene>
    <name evidence="3" type="ORF">PQO03_01200</name>
</gene>
<dbReference type="Proteomes" id="UP001214250">
    <property type="component" value="Chromosome 1"/>
</dbReference>
<dbReference type="Pfam" id="PF00498">
    <property type="entry name" value="FHA"/>
    <property type="match status" value="1"/>
</dbReference>
<accession>A0ABY7VWZ0</accession>
<keyword evidence="1" id="KW-1133">Transmembrane helix</keyword>
<feature type="domain" description="FHA" evidence="2">
    <location>
        <begin position="25"/>
        <end position="74"/>
    </location>
</feature>
<dbReference type="CDD" id="cd00060">
    <property type="entry name" value="FHA"/>
    <property type="match status" value="1"/>
</dbReference>
<dbReference type="InterPro" id="IPR000253">
    <property type="entry name" value="FHA_dom"/>
</dbReference>
<proteinExistence type="predicted"/>
<dbReference type="SUPFAM" id="SSF49879">
    <property type="entry name" value="SMAD/FHA domain"/>
    <property type="match status" value="1"/>
</dbReference>
<evidence type="ECO:0000313" key="4">
    <source>
        <dbReference type="Proteomes" id="UP001214250"/>
    </source>
</evidence>
<evidence type="ECO:0000259" key="2">
    <source>
        <dbReference type="PROSITE" id="PS50006"/>
    </source>
</evidence>
<dbReference type="SMART" id="SM00240">
    <property type="entry name" value="FHA"/>
    <property type="match status" value="1"/>
</dbReference>
<keyword evidence="4" id="KW-1185">Reference proteome</keyword>
<keyword evidence="1" id="KW-0812">Transmembrane</keyword>
<reference evidence="3 4" key="1">
    <citation type="submission" date="2023-02" db="EMBL/GenBank/DDBJ databases">
        <title>Genome sequence of Lentisphaera profundi SAORIC-696.</title>
        <authorList>
            <person name="Kim e."/>
            <person name="Cho J.-C."/>
            <person name="Choi A."/>
            <person name="Kang I."/>
        </authorList>
    </citation>
    <scope>NUCLEOTIDE SEQUENCE [LARGE SCALE GENOMIC DNA]</scope>
    <source>
        <strain evidence="3 4">SAORIC-696</strain>
    </source>
</reference>
<dbReference type="RefSeq" id="WP_274150648.1">
    <property type="nucleotide sequence ID" value="NZ_CP117811.1"/>
</dbReference>
<keyword evidence="1" id="KW-0472">Membrane</keyword>
<dbReference type="Gene3D" id="2.60.200.20">
    <property type="match status" value="1"/>
</dbReference>
<evidence type="ECO:0000256" key="1">
    <source>
        <dbReference type="SAM" id="Phobius"/>
    </source>
</evidence>
<evidence type="ECO:0000313" key="3">
    <source>
        <dbReference type="EMBL" id="WDE96583.1"/>
    </source>
</evidence>
<feature type="transmembrane region" description="Helical" evidence="1">
    <location>
        <begin position="144"/>
        <end position="164"/>
    </location>
</feature>
<dbReference type="PROSITE" id="PS50006">
    <property type="entry name" value="FHA_DOMAIN"/>
    <property type="match status" value="1"/>
</dbReference>
<dbReference type="EMBL" id="CP117811">
    <property type="protein sequence ID" value="WDE96583.1"/>
    <property type="molecule type" value="Genomic_DNA"/>
</dbReference>
<name>A0ABY7VWZ0_9BACT</name>